<dbReference type="GeneID" id="19279841"/>
<sequence>MVKFVGNDESGLPLKRKQVAQACDSCRKRKKRCVHEYDLSPEDSSPTYNSESPTKPVRRVSHNAGETPDLSPTELRSQGSIPPQPESRAATRFVGDLNPRHLFIEATSPHSARDLSVRGGVGVWESRNTAQDARSAAAPRSAPSLIGPSQTMQNLLAQQVQVKYQTCVPAVQDWFALRNIYLGKQDPLYPVINIALADGQDAGSILVRQVISLAAAANSQAMPHLRLLPNGVLLSRPEFTAALSVAIYTTVESGLITDRVLLIRVLLLFSMYMQPTCPEEADMPTAIFAKAAHQFMTLGLHLDMGAAEADHEDLRSLFLCTWALDRLNSAIYGRSCTVHERDIGWDFEDSIKRQNPPFRLLLSVVNQLEDVIDLYRPQKDKDFIDMPILEQLIIDSEATQVSETLLATVEVFYHAVAILSCRVNQELTKSALPSRANNSRRSLSADRITELVRDSLGDRDRLSYLPIIPYAVSLSLSVMYRKMRYSQIPMFRERGLRAFEANTKLLKQLGETFWTAKTTGEMAERVLQEMGRATAFKNQESGKNSVREGSDPHPLPAIQTQINGLPRGLPLTTLPPPSSMATMMPEAPIPEIDIWEHINPQFNIGAIEAAFQNTLDMQAVTYYDWGQNPSWPLWNERHGVE</sequence>
<dbReference type="GO" id="GO:0008270">
    <property type="term" value="F:zinc ion binding"/>
    <property type="evidence" value="ECO:0007669"/>
    <property type="project" value="InterPro"/>
</dbReference>
<protein>
    <recommendedName>
        <fullName evidence="9">Transcription factor domain-containing protein</fullName>
    </recommendedName>
</protein>
<evidence type="ECO:0008006" key="9">
    <source>
        <dbReference type="Google" id="ProtNLM"/>
    </source>
</evidence>
<evidence type="ECO:0000256" key="1">
    <source>
        <dbReference type="ARBA" id="ARBA00022833"/>
    </source>
</evidence>
<dbReference type="RefSeq" id="XP_007841600.1">
    <property type="nucleotide sequence ID" value="XM_007843409.1"/>
</dbReference>
<dbReference type="PANTHER" id="PTHR47171:SF6">
    <property type="entry name" value="SPECIFIC TRANSCRIPTION FACTOR, PUTATIVE (AFU_ORTHOLOGUE AFUA_2G06130)-RELATED"/>
    <property type="match status" value="1"/>
</dbReference>
<dbReference type="KEGG" id="pfy:PFICI_14828"/>
<evidence type="ECO:0000256" key="6">
    <source>
        <dbReference type="SAM" id="MobiDB-lite"/>
    </source>
</evidence>
<dbReference type="Proteomes" id="UP000030651">
    <property type="component" value="Unassembled WGS sequence"/>
</dbReference>
<dbReference type="InterPro" id="IPR052073">
    <property type="entry name" value="Amide_Lactam_Regulators"/>
</dbReference>
<evidence type="ECO:0000256" key="3">
    <source>
        <dbReference type="ARBA" id="ARBA00023125"/>
    </source>
</evidence>
<dbReference type="AlphaFoldDB" id="W3WL51"/>
<evidence type="ECO:0000313" key="7">
    <source>
        <dbReference type="EMBL" id="ETS73882.1"/>
    </source>
</evidence>
<dbReference type="eggNOG" id="ENOG502S1X9">
    <property type="taxonomic scope" value="Eukaryota"/>
</dbReference>
<dbReference type="OMA" id="PCLIHER"/>
<dbReference type="InParanoid" id="W3WL51"/>
<name>W3WL51_PESFW</name>
<dbReference type="EMBL" id="KI912121">
    <property type="protein sequence ID" value="ETS73882.1"/>
    <property type="molecule type" value="Genomic_DNA"/>
</dbReference>
<dbReference type="STRING" id="1229662.W3WL51"/>
<dbReference type="CDD" id="cd12148">
    <property type="entry name" value="fungal_TF_MHR"/>
    <property type="match status" value="1"/>
</dbReference>
<keyword evidence="4" id="KW-0804">Transcription</keyword>
<feature type="region of interest" description="Disordered" evidence="6">
    <location>
        <begin position="27"/>
        <end position="88"/>
    </location>
</feature>
<dbReference type="HOGENOM" id="CLU_015361_2_0_1"/>
<reference evidence="8" key="1">
    <citation type="journal article" date="2015" name="BMC Genomics">
        <title>Genomic and transcriptomic analysis of the endophytic fungus Pestalotiopsis fici reveals its lifestyle and high potential for synthesis of natural products.</title>
        <authorList>
            <person name="Wang X."/>
            <person name="Zhang X."/>
            <person name="Liu L."/>
            <person name="Xiang M."/>
            <person name="Wang W."/>
            <person name="Sun X."/>
            <person name="Che Y."/>
            <person name="Guo L."/>
            <person name="Liu G."/>
            <person name="Guo L."/>
            <person name="Wang C."/>
            <person name="Yin W.B."/>
            <person name="Stadler M."/>
            <person name="Zhang X."/>
            <person name="Liu X."/>
        </authorList>
    </citation>
    <scope>NUCLEOTIDE SEQUENCE [LARGE SCALE GENOMIC DNA]</scope>
    <source>
        <strain evidence="8">W106-1 / CGMCC3.15140</strain>
    </source>
</reference>
<organism evidence="7 8">
    <name type="scientific">Pestalotiopsis fici (strain W106-1 / CGMCC3.15140)</name>
    <dbReference type="NCBI Taxonomy" id="1229662"/>
    <lineage>
        <taxon>Eukaryota</taxon>
        <taxon>Fungi</taxon>
        <taxon>Dikarya</taxon>
        <taxon>Ascomycota</taxon>
        <taxon>Pezizomycotina</taxon>
        <taxon>Sordariomycetes</taxon>
        <taxon>Xylariomycetidae</taxon>
        <taxon>Amphisphaeriales</taxon>
        <taxon>Sporocadaceae</taxon>
        <taxon>Pestalotiopsis</taxon>
    </lineage>
</organism>
<evidence type="ECO:0000256" key="5">
    <source>
        <dbReference type="ARBA" id="ARBA00023242"/>
    </source>
</evidence>
<keyword evidence="2" id="KW-0805">Transcription regulation</keyword>
<accession>W3WL51</accession>
<dbReference type="GO" id="GO:0000981">
    <property type="term" value="F:DNA-binding transcription factor activity, RNA polymerase II-specific"/>
    <property type="evidence" value="ECO:0007669"/>
    <property type="project" value="InterPro"/>
</dbReference>
<keyword evidence="1" id="KW-0862">Zinc</keyword>
<dbReference type="SUPFAM" id="SSF57701">
    <property type="entry name" value="Zn2/Cys6 DNA-binding domain"/>
    <property type="match status" value="1"/>
</dbReference>
<dbReference type="InterPro" id="IPR036864">
    <property type="entry name" value="Zn2-C6_fun-type_DNA-bd_sf"/>
</dbReference>
<feature type="compositionally biased region" description="Polar residues" evidence="6">
    <location>
        <begin position="42"/>
        <end position="53"/>
    </location>
</feature>
<keyword evidence="3" id="KW-0238">DNA-binding</keyword>
<evidence type="ECO:0000256" key="2">
    <source>
        <dbReference type="ARBA" id="ARBA00023015"/>
    </source>
</evidence>
<dbReference type="InterPro" id="IPR001138">
    <property type="entry name" value="Zn2Cys6_DnaBD"/>
</dbReference>
<gene>
    <name evidence="7" type="ORF">PFICI_14828</name>
</gene>
<keyword evidence="5" id="KW-0539">Nucleus</keyword>
<dbReference type="OrthoDB" id="10031947at2759"/>
<evidence type="ECO:0000313" key="8">
    <source>
        <dbReference type="Proteomes" id="UP000030651"/>
    </source>
</evidence>
<dbReference type="GO" id="GO:0003677">
    <property type="term" value="F:DNA binding"/>
    <property type="evidence" value="ECO:0007669"/>
    <property type="project" value="UniProtKB-KW"/>
</dbReference>
<dbReference type="CDD" id="cd00067">
    <property type="entry name" value="GAL4"/>
    <property type="match status" value="1"/>
</dbReference>
<proteinExistence type="predicted"/>
<keyword evidence="8" id="KW-1185">Reference proteome</keyword>
<evidence type="ECO:0000256" key="4">
    <source>
        <dbReference type="ARBA" id="ARBA00023163"/>
    </source>
</evidence>
<dbReference type="PANTHER" id="PTHR47171">
    <property type="entry name" value="FARA-RELATED"/>
    <property type="match status" value="1"/>
</dbReference>